<organism evidence="7 8">
    <name type="scientific">Chitinimonas prasina</name>
    <dbReference type="NCBI Taxonomy" id="1434937"/>
    <lineage>
        <taxon>Bacteria</taxon>
        <taxon>Pseudomonadati</taxon>
        <taxon>Pseudomonadota</taxon>
        <taxon>Betaproteobacteria</taxon>
        <taxon>Neisseriales</taxon>
        <taxon>Chitinibacteraceae</taxon>
        <taxon>Chitinimonas</taxon>
    </lineage>
</organism>
<dbReference type="Pfam" id="PF00015">
    <property type="entry name" value="MCPsignal"/>
    <property type="match status" value="1"/>
</dbReference>
<dbReference type="Proteomes" id="UP001156706">
    <property type="component" value="Unassembled WGS sequence"/>
</dbReference>
<feature type="transmembrane region" description="Helical" evidence="4">
    <location>
        <begin position="33"/>
        <end position="54"/>
    </location>
</feature>
<evidence type="ECO:0000313" key="8">
    <source>
        <dbReference type="Proteomes" id="UP001156706"/>
    </source>
</evidence>
<dbReference type="SMART" id="SM00304">
    <property type="entry name" value="HAMP"/>
    <property type="match status" value="1"/>
</dbReference>
<keyword evidence="4" id="KW-0472">Membrane</keyword>
<dbReference type="SMART" id="SM00283">
    <property type="entry name" value="MA"/>
    <property type="match status" value="1"/>
</dbReference>
<name>A0ABQ5YKT7_9NEIS</name>
<keyword evidence="1 3" id="KW-0807">Transducer</keyword>
<dbReference type="SUPFAM" id="SSF58104">
    <property type="entry name" value="Methyl-accepting chemotaxis protein (MCP) signaling domain"/>
    <property type="match status" value="1"/>
</dbReference>
<comment type="similarity">
    <text evidence="2">Belongs to the methyl-accepting chemotaxis (MCP) protein family.</text>
</comment>
<feature type="domain" description="Methyl-accepting transducer" evidence="5">
    <location>
        <begin position="293"/>
        <end position="529"/>
    </location>
</feature>
<dbReference type="Pfam" id="PF00672">
    <property type="entry name" value="HAMP"/>
    <property type="match status" value="1"/>
</dbReference>
<comment type="caution">
    <text evidence="7">The sequence shown here is derived from an EMBL/GenBank/DDBJ whole genome shotgun (WGS) entry which is preliminary data.</text>
</comment>
<keyword evidence="4" id="KW-0812">Transmembrane</keyword>
<gene>
    <name evidence="7" type="primary">mcp40H-9</name>
    <name evidence="7" type="ORF">GCM10007907_33590</name>
</gene>
<dbReference type="PANTHER" id="PTHR32089">
    <property type="entry name" value="METHYL-ACCEPTING CHEMOTAXIS PROTEIN MCPB"/>
    <property type="match status" value="1"/>
</dbReference>
<evidence type="ECO:0000259" key="5">
    <source>
        <dbReference type="PROSITE" id="PS50111"/>
    </source>
</evidence>
<dbReference type="PROSITE" id="PS50111">
    <property type="entry name" value="CHEMOTAXIS_TRANSDUC_2"/>
    <property type="match status" value="1"/>
</dbReference>
<dbReference type="RefSeq" id="WP_284197635.1">
    <property type="nucleotide sequence ID" value="NZ_BSOG01000004.1"/>
</dbReference>
<evidence type="ECO:0000256" key="4">
    <source>
        <dbReference type="SAM" id="Phobius"/>
    </source>
</evidence>
<sequence length="566" mass="60203">MRKPLNWTFKLPHLPAAKSGGWSLRNHSLKVKLLAIFFVANFITGVLYTSYAYYLKSQTVLAGIDGKLVAAANAAPDLVGDSYISRGSSAGGISDTEYTRVGEKLRQLADKVGLSYLYFVGSSDGKLVYLADGFSAEDKKKDTYHKHFANFTSAPQAAKAALSQGKESYADYDANGPLRAVLVPFKTENGKVYLIGADVRVDHISKELATTFFYSIGIGAVGFILGMLVSYLLVGIIVRRVQAISQTIDTIARDKNLTLQVDASHGDELGHIARNLNELMASFRQALGEAKSASGGNARISTEFVEQTAAISSDTIQAAEGLDVVTHRADEIASVTAQSAERANSLRAEIGKVEAMLGNARQQIDTMTGQIEAGAQANREFTGAFKTLSGNVREITGILRTIADISEQTNLLALNAAIEAARAGEMGRGFAVVADEVRKLAGQTKETLGKTNEMVSRILSTIEATSKQVDDQARQIDGLVAASGTVDAAIASTAELMSQTSGVVGESAQDADAARQSVDAIREALLALNATMQANRDKAEGMGEAARQLGETSQQLDGTLAVFRTE</sequence>
<keyword evidence="8" id="KW-1185">Reference proteome</keyword>
<evidence type="ECO:0000313" key="7">
    <source>
        <dbReference type="EMBL" id="GLR14569.1"/>
    </source>
</evidence>
<feature type="domain" description="HAMP" evidence="6">
    <location>
        <begin position="235"/>
        <end position="288"/>
    </location>
</feature>
<dbReference type="InterPro" id="IPR004090">
    <property type="entry name" value="Chemotax_Me-accpt_rcpt"/>
</dbReference>
<dbReference type="PANTHER" id="PTHR32089:SF112">
    <property type="entry name" value="LYSOZYME-LIKE PROTEIN-RELATED"/>
    <property type="match status" value="1"/>
</dbReference>
<feature type="transmembrane region" description="Helical" evidence="4">
    <location>
        <begin position="212"/>
        <end position="238"/>
    </location>
</feature>
<reference evidence="8" key="1">
    <citation type="journal article" date="2019" name="Int. J. Syst. Evol. Microbiol.">
        <title>The Global Catalogue of Microorganisms (GCM) 10K type strain sequencing project: providing services to taxonomists for standard genome sequencing and annotation.</title>
        <authorList>
            <consortium name="The Broad Institute Genomics Platform"/>
            <consortium name="The Broad Institute Genome Sequencing Center for Infectious Disease"/>
            <person name="Wu L."/>
            <person name="Ma J."/>
        </authorList>
    </citation>
    <scope>NUCLEOTIDE SEQUENCE [LARGE SCALE GENOMIC DNA]</scope>
    <source>
        <strain evidence="8">NBRC 110044</strain>
    </source>
</reference>
<dbReference type="PRINTS" id="PR00260">
    <property type="entry name" value="CHEMTRNSDUCR"/>
</dbReference>
<accession>A0ABQ5YKT7</accession>
<dbReference type="InterPro" id="IPR004089">
    <property type="entry name" value="MCPsignal_dom"/>
</dbReference>
<dbReference type="Gene3D" id="1.10.287.950">
    <property type="entry name" value="Methyl-accepting chemotaxis protein"/>
    <property type="match status" value="1"/>
</dbReference>
<evidence type="ECO:0000256" key="3">
    <source>
        <dbReference type="PROSITE-ProRule" id="PRU00284"/>
    </source>
</evidence>
<dbReference type="InterPro" id="IPR003660">
    <property type="entry name" value="HAMP_dom"/>
</dbReference>
<protein>
    <submittedName>
        <fullName evidence="7">Methyl-accepting chemotaxis protein</fullName>
    </submittedName>
</protein>
<proteinExistence type="inferred from homology"/>
<dbReference type="Gene3D" id="6.10.340.10">
    <property type="match status" value="1"/>
</dbReference>
<keyword evidence="4" id="KW-1133">Transmembrane helix</keyword>
<evidence type="ECO:0000256" key="2">
    <source>
        <dbReference type="ARBA" id="ARBA00029447"/>
    </source>
</evidence>
<dbReference type="PROSITE" id="PS50885">
    <property type="entry name" value="HAMP"/>
    <property type="match status" value="1"/>
</dbReference>
<dbReference type="EMBL" id="BSOG01000004">
    <property type="protein sequence ID" value="GLR14569.1"/>
    <property type="molecule type" value="Genomic_DNA"/>
</dbReference>
<evidence type="ECO:0000256" key="1">
    <source>
        <dbReference type="ARBA" id="ARBA00023224"/>
    </source>
</evidence>
<evidence type="ECO:0000259" key="6">
    <source>
        <dbReference type="PROSITE" id="PS50885"/>
    </source>
</evidence>